<dbReference type="Pfam" id="PF00311">
    <property type="entry name" value="PEPcase"/>
    <property type="match status" value="1"/>
</dbReference>
<comment type="cofactor">
    <cofactor evidence="1 10">
        <name>Mg(2+)</name>
        <dbReference type="ChEBI" id="CHEBI:18420"/>
    </cofactor>
</comment>
<evidence type="ECO:0000256" key="7">
    <source>
        <dbReference type="ARBA" id="ARBA00023239"/>
    </source>
</evidence>
<evidence type="ECO:0000256" key="5">
    <source>
        <dbReference type="ARBA" id="ARBA00022419"/>
    </source>
</evidence>
<evidence type="ECO:0000256" key="4">
    <source>
        <dbReference type="ARBA" id="ARBA00012305"/>
    </source>
</evidence>
<feature type="active site" evidence="10 12">
    <location>
        <position position="546"/>
    </location>
</feature>
<dbReference type="NCBIfam" id="NF000584">
    <property type="entry name" value="PRK00009.1"/>
    <property type="match status" value="1"/>
</dbReference>
<evidence type="ECO:0000256" key="8">
    <source>
        <dbReference type="ARBA" id="ARBA00023300"/>
    </source>
</evidence>
<sequence>MDQQYTNLRRNVSLLGECLGATIEHAQGSELLEKVEQIRHLAKASRGGDDQAREMLIDTLKALSNEELLPVCRAFNHFLNLANVAEQYHTISKTGAPGGSFDTIESTIKELADHVDKGTCSQADALQVLSTLQIELVLTAHPTEVTRRTIISKHVELSDCLKELESIACSGVERETIVSRIAQLICQAWHTNEIRDKRPTPLEEAKWGFAVVENSLWHAIPQFVSELSKMAKQHLGIDLPQSFSPIKLASWMGGDRDGNPNVTAKVTQSVLDHGRWMALDLYYRDLDKLSAELSMSGANQSLLSRTGETNEPYRALLKSLKADVRETIDFLESKIKGSPTSCRDKIKDTEQLQTPLLICFDSLNELGMEVVAKGLLLDVLRRLNCFGVNLCQLDIRQDSARHTEVLSELTRYLGVGDYAQWSEQDKQAFLLSELSSRRPIIPKHWRPSESVKEVIDTFDVIAQQDRASLGIYIISMAQYASDVLAVQLLLKESGVGFNLPVAPLFETLDDLNRADTVMTELFSSSWYKGHLSHQQYVMIGYSDSAKDAGMMAAGWAQYRAMESLIELGDKHSIKMKLFHGRGGTIGRGGAPARQALRSQPPGSLKHGLRVTEQGEMIRFKFGLPPVAIQSLSLYASAIIENNLFPPPKPKTQWREAMDLLSEASCERYRKYVRNTPDFVSYFRSATPEIELAKLPLGSRPAKRNPKGGIESLRAIPWIFAWSQNRLMLPAWLGANEGLKAVLSLGGDALIEEMSELWPFFRTRLEMLEMVFCKADLWLSEYYDERLVPENLQIIGKQLRAELKETTEEILRLAPKGSLLSAQPWVKESISLRNPYTDPLNLLQVELLKRTRSTDADTLDSALMITMMGIAAGLRNTG</sequence>
<dbReference type="Gene3D" id="1.20.1440.90">
    <property type="entry name" value="Phosphoenolpyruvate/pyruvate domain"/>
    <property type="match status" value="1"/>
</dbReference>
<dbReference type="InterPro" id="IPR015813">
    <property type="entry name" value="Pyrv/PenolPyrv_kinase-like_dom"/>
</dbReference>
<dbReference type="PANTHER" id="PTHR30523">
    <property type="entry name" value="PHOSPHOENOLPYRUVATE CARBOXYLASE"/>
    <property type="match status" value="1"/>
</dbReference>
<dbReference type="InterPro" id="IPR022805">
    <property type="entry name" value="PEP_COase_bac/pln-type"/>
</dbReference>
<dbReference type="PROSITE" id="PS00393">
    <property type="entry name" value="PEPCASE_2"/>
    <property type="match status" value="1"/>
</dbReference>
<comment type="caution">
    <text evidence="13">The sequence shown here is derived from an EMBL/GenBank/DDBJ whole genome shotgun (WGS) entry which is preliminary data.</text>
</comment>
<dbReference type="GO" id="GO:0008964">
    <property type="term" value="F:phosphoenolpyruvate carboxylase activity"/>
    <property type="evidence" value="ECO:0007669"/>
    <property type="project" value="UniProtKB-UniRule"/>
</dbReference>
<evidence type="ECO:0000256" key="12">
    <source>
        <dbReference type="PROSITE-ProRule" id="PRU10112"/>
    </source>
</evidence>
<organism evidence="13 14">
    <name type="scientific">Pseudoalteromonas luteoviolacea</name>
    <dbReference type="NCBI Taxonomy" id="43657"/>
    <lineage>
        <taxon>Bacteria</taxon>
        <taxon>Pseudomonadati</taxon>
        <taxon>Pseudomonadota</taxon>
        <taxon>Gammaproteobacteria</taxon>
        <taxon>Alteromonadales</taxon>
        <taxon>Pseudoalteromonadaceae</taxon>
        <taxon>Pseudoalteromonas</taxon>
    </lineage>
</organism>
<keyword evidence="8 10" id="KW-0120">Carbon dioxide fixation</keyword>
<comment type="similarity">
    <text evidence="3 10">Belongs to the PEPCase type 1 family.</text>
</comment>
<dbReference type="AlphaFoldDB" id="A0A0C1QL13"/>
<dbReference type="GO" id="GO:0005829">
    <property type="term" value="C:cytosol"/>
    <property type="evidence" value="ECO:0007669"/>
    <property type="project" value="TreeGrafter"/>
</dbReference>
<dbReference type="GO" id="GO:0000287">
    <property type="term" value="F:magnesium ion binding"/>
    <property type="evidence" value="ECO:0007669"/>
    <property type="project" value="UniProtKB-UniRule"/>
</dbReference>
<dbReference type="InterPro" id="IPR018129">
    <property type="entry name" value="PEP_COase_Lys_AS"/>
</dbReference>
<dbReference type="RefSeq" id="WP_039610288.1">
    <property type="nucleotide sequence ID" value="NZ_JWIC01000007.1"/>
</dbReference>
<evidence type="ECO:0000256" key="2">
    <source>
        <dbReference type="ARBA" id="ARBA00003670"/>
    </source>
</evidence>
<dbReference type="GO" id="GO:0006107">
    <property type="term" value="P:oxaloacetate metabolic process"/>
    <property type="evidence" value="ECO:0007669"/>
    <property type="project" value="UniProtKB-UniRule"/>
</dbReference>
<dbReference type="GO" id="GO:0006099">
    <property type="term" value="P:tricarboxylic acid cycle"/>
    <property type="evidence" value="ECO:0007669"/>
    <property type="project" value="InterPro"/>
</dbReference>
<comment type="subunit">
    <text evidence="10">Homotetramer.</text>
</comment>
<evidence type="ECO:0000256" key="6">
    <source>
        <dbReference type="ARBA" id="ARBA00022842"/>
    </source>
</evidence>
<evidence type="ECO:0000256" key="3">
    <source>
        <dbReference type="ARBA" id="ARBA00008346"/>
    </source>
</evidence>
<protein>
    <recommendedName>
        <fullName evidence="5 10">Phosphoenolpyruvate carboxylase</fullName>
        <shortName evidence="10">PEPC</shortName>
        <shortName evidence="10">PEPCase</shortName>
        <ecNumber evidence="4 10">4.1.1.31</ecNumber>
    </recommendedName>
</protein>
<name>A0A0C1QL13_9GAMM</name>
<feature type="active site" evidence="10 11">
    <location>
        <position position="141"/>
    </location>
</feature>
<evidence type="ECO:0000256" key="1">
    <source>
        <dbReference type="ARBA" id="ARBA00001946"/>
    </source>
</evidence>
<keyword evidence="7 10" id="KW-0456">Lyase</keyword>
<reference evidence="13 14" key="1">
    <citation type="submission" date="2014-12" db="EMBL/GenBank/DDBJ databases">
        <title>Draft Genome Sequence of Pseudoalteromonas luteoviolacea HI1.</title>
        <authorList>
            <person name="Asahina A.Y."/>
            <person name="Hadfield M.G."/>
        </authorList>
    </citation>
    <scope>NUCLEOTIDE SEQUENCE [LARGE SCALE GENOMIC DNA]</scope>
    <source>
        <strain evidence="13 14">HI1</strain>
    </source>
</reference>
<dbReference type="SUPFAM" id="SSF51621">
    <property type="entry name" value="Phosphoenolpyruvate/pyruvate domain"/>
    <property type="match status" value="1"/>
</dbReference>
<dbReference type="InterPro" id="IPR021135">
    <property type="entry name" value="PEP_COase"/>
</dbReference>
<dbReference type="OrthoDB" id="9768133at2"/>
<dbReference type="GO" id="GO:0015977">
    <property type="term" value="P:carbon fixation"/>
    <property type="evidence" value="ECO:0007669"/>
    <property type="project" value="UniProtKB-UniRule"/>
</dbReference>
<evidence type="ECO:0000256" key="10">
    <source>
        <dbReference type="HAMAP-Rule" id="MF_00595"/>
    </source>
</evidence>
<dbReference type="PROSITE" id="PS00781">
    <property type="entry name" value="PEPCASE_1"/>
    <property type="match status" value="1"/>
</dbReference>
<comment type="function">
    <text evidence="2 10">Forms oxaloacetate, a four-carbon dicarboxylic acid source for the tricarboxylic acid cycle.</text>
</comment>
<comment type="catalytic activity">
    <reaction evidence="9 10">
        <text>oxaloacetate + phosphate = phosphoenolpyruvate + hydrogencarbonate</text>
        <dbReference type="Rhea" id="RHEA:28370"/>
        <dbReference type="ChEBI" id="CHEBI:16452"/>
        <dbReference type="ChEBI" id="CHEBI:17544"/>
        <dbReference type="ChEBI" id="CHEBI:43474"/>
        <dbReference type="ChEBI" id="CHEBI:58702"/>
        <dbReference type="EC" id="4.1.1.31"/>
    </reaction>
</comment>
<keyword evidence="6 10" id="KW-0460">Magnesium</keyword>
<dbReference type="PRINTS" id="PR00150">
    <property type="entry name" value="PEPCARBXLASE"/>
</dbReference>
<evidence type="ECO:0000256" key="9">
    <source>
        <dbReference type="ARBA" id="ARBA00048995"/>
    </source>
</evidence>
<accession>A0A0C1QL13</accession>
<evidence type="ECO:0000313" key="14">
    <source>
        <dbReference type="Proteomes" id="UP000031327"/>
    </source>
</evidence>
<dbReference type="HAMAP" id="MF_00595">
    <property type="entry name" value="PEPcase_type1"/>
    <property type="match status" value="1"/>
</dbReference>
<evidence type="ECO:0000256" key="11">
    <source>
        <dbReference type="PROSITE-ProRule" id="PRU10111"/>
    </source>
</evidence>
<dbReference type="Proteomes" id="UP000031327">
    <property type="component" value="Unassembled WGS sequence"/>
</dbReference>
<proteinExistence type="inferred from homology"/>
<evidence type="ECO:0000313" key="13">
    <source>
        <dbReference type="EMBL" id="KID55712.1"/>
    </source>
</evidence>
<dbReference type="EC" id="4.1.1.31" evidence="4 10"/>
<keyword evidence="13" id="KW-0670">Pyruvate</keyword>
<dbReference type="InterPro" id="IPR033129">
    <property type="entry name" value="PEPCASE_His_AS"/>
</dbReference>
<gene>
    <name evidence="10" type="primary">ppc</name>
    <name evidence="13" type="ORF">JF50_15190</name>
</gene>
<dbReference type="EMBL" id="JWIC01000007">
    <property type="protein sequence ID" value="KID55712.1"/>
    <property type="molecule type" value="Genomic_DNA"/>
</dbReference>
<dbReference type="PANTHER" id="PTHR30523:SF6">
    <property type="entry name" value="PHOSPHOENOLPYRUVATE CARBOXYLASE"/>
    <property type="match status" value="1"/>
</dbReference>